<gene>
    <name evidence="2" type="ORF">MG292_09500</name>
</gene>
<name>A0ABY8N7T8_9FLAO</name>
<feature type="domain" description="TaqI-like C-terminal specificity" evidence="1">
    <location>
        <begin position="14"/>
        <end position="130"/>
    </location>
</feature>
<accession>A0ABY8N7T8</accession>
<evidence type="ECO:0000313" key="2">
    <source>
        <dbReference type="EMBL" id="WGK95723.1"/>
    </source>
</evidence>
<sequence>MRFENDFFDYTSKQEHFHRPKFPLLFESEKIIVRRISGKNNKIIACFDDLKYYSNDNLMHLILWNDNVLKFQKPEKKWDIIIDDNLSLKFITSILNSNLITYFFSKFLSTDTLQGTYSSIYPDDLRQIPIKRGFQQEKNIIAKVDQILSFKKDNPEADTAALEKEIDFMVYALYGLSEEEIKIVEES</sequence>
<dbReference type="Proteomes" id="UP001232117">
    <property type="component" value="Chromosome"/>
</dbReference>
<reference evidence="2 3" key="1">
    <citation type="submission" date="2023-06" db="EMBL/GenBank/DDBJ databases">
        <title>Complete Genome Sequence of Flavobacterium keumense K3R-10.</title>
        <authorList>
            <person name="Jeong H."/>
            <person name="Jhang S.Y."/>
            <person name="Kim J.N."/>
        </authorList>
    </citation>
    <scope>NUCLEOTIDE SEQUENCE [LARGE SCALE GENOMIC DNA]</scope>
    <source>
        <strain evidence="2 3">K3R-10</strain>
    </source>
</reference>
<dbReference type="InterPro" id="IPR025931">
    <property type="entry name" value="TaqI_C"/>
</dbReference>
<proteinExistence type="predicted"/>
<evidence type="ECO:0000313" key="3">
    <source>
        <dbReference type="Proteomes" id="UP001232117"/>
    </source>
</evidence>
<evidence type="ECO:0000259" key="1">
    <source>
        <dbReference type="Pfam" id="PF12950"/>
    </source>
</evidence>
<organism evidence="2 3">
    <name type="scientific">Flavobacterium keumense</name>
    <dbReference type="NCBI Taxonomy" id="1306518"/>
    <lineage>
        <taxon>Bacteria</taxon>
        <taxon>Pseudomonadati</taxon>
        <taxon>Bacteroidota</taxon>
        <taxon>Flavobacteriia</taxon>
        <taxon>Flavobacteriales</taxon>
        <taxon>Flavobacteriaceae</taxon>
        <taxon>Flavobacterium</taxon>
    </lineage>
</organism>
<dbReference type="RefSeq" id="WP_264534591.1">
    <property type="nucleotide sequence ID" value="NZ_CP092332.1"/>
</dbReference>
<dbReference type="Pfam" id="PF12950">
    <property type="entry name" value="TaqI_C"/>
    <property type="match status" value="1"/>
</dbReference>
<keyword evidence="3" id="KW-1185">Reference proteome</keyword>
<protein>
    <recommendedName>
        <fullName evidence="1">TaqI-like C-terminal specificity domain-containing protein</fullName>
    </recommendedName>
</protein>
<dbReference type="EMBL" id="CP092332">
    <property type="protein sequence ID" value="WGK95723.1"/>
    <property type="molecule type" value="Genomic_DNA"/>
</dbReference>
<dbReference type="Gene3D" id="3.90.220.10">
    <property type="entry name" value="Adenine-n6-DNA-methyltransferase Taqi, Chain A, domain 2"/>
    <property type="match status" value="1"/>
</dbReference>
<dbReference type="InterPro" id="IPR023135">
    <property type="entry name" value="N6_DNA_MeTrfase_TaqI_C"/>
</dbReference>